<feature type="domain" description="GGDEF" evidence="5">
    <location>
        <begin position="329"/>
        <end position="464"/>
    </location>
</feature>
<evidence type="ECO:0000256" key="3">
    <source>
        <dbReference type="ARBA" id="ARBA00034247"/>
    </source>
</evidence>
<dbReference type="AlphaFoldDB" id="A0A2K8QQK9"/>
<dbReference type="GO" id="GO:1902201">
    <property type="term" value="P:negative regulation of bacterial-type flagellum-dependent cell motility"/>
    <property type="evidence" value="ECO:0007669"/>
    <property type="project" value="TreeGrafter"/>
</dbReference>
<comment type="catalytic activity">
    <reaction evidence="3">
        <text>2 GTP = 3',3'-c-di-GMP + 2 diphosphate</text>
        <dbReference type="Rhea" id="RHEA:24898"/>
        <dbReference type="ChEBI" id="CHEBI:33019"/>
        <dbReference type="ChEBI" id="CHEBI:37565"/>
        <dbReference type="ChEBI" id="CHEBI:58805"/>
        <dbReference type="EC" id="2.7.7.65"/>
    </reaction>
</comment>
<feature type="transmembrane region" description="Helical" evidence="4">
    <location>
        <begin position="86"/>
        <end position="105"/>
    </location>
</feature>
<evidence type="ECO:0000313" key="7">
    <source>
        <dbReference type="Proteomes" id="UP000231901"/>
    </source>
</evidence>
<feature type="transmembrane region" description="Helical" evidence="4">
    <location>
        <begin position="231"/>
        <end position="249"/>
    </location>
</feature>
<accession>A0A2K8QQK9</accession>
<evidence type="ECO:0000313" key="6">
    <source>
        <dbReference type="EMBL" id="ATZ95756.1"/>
    </source>
</evidence>
<dbReference type="Pfam" id="PF00990">
    <property type="entry name" value="GGDEF"/>
    <property type="match status" value="1"/>
</dbReference>
<keyword evidence="7" id="KW-1185">Reference proteome</keyword>
<feature type="transmembrane region" description="Helical" evidence="4">
    <location>
        <begin position="117"/>
        <end position="142"/>
    </location>
</feature>
<dbReference type="EMBL" id="CP025003">
    <property type="protein sequence ID" value="ATZ95756.1"/>
    <property type="molecule type" value="Genomic_DNA"/>
</dbReference>
<dbReference type="PROSITE" id="PS50887">
    <property type="entry name" value="GGDEF"/>
    <property type="match status" value="1"/>
</dbReference>
<keyword evidence="4" id="KW-0812">Transmembrane</keyword>
<proteinExistence type="predicted"/>
<feature type="transmembrane region" description="Helical" evidence="4">
    <location>
        <begin position="56"/>
        <end position="74"/>
    </location>
</feature>
<comment type="pathway">
    <text evidence="1">Purine metabolism; 3',5'-cyclic di-GMP biosynthesis.</text>
</comment>
<dbReference type="EC" id="2.7.7.65" evidence="2"/>
<dbReference type="PANTHER" id="PTHR45138">
    <property type="entry name" value="REGULATORY COMPONENTS OF SENSORY TRANSDUCTION SYSTEM"/>
    <property type="match status" value="1"/>
</dbReference>
<dbReference type="GO" id="GO:0005886">
    <property type="term" value="C:plasma membrane"/>
    <property type="evidence" value="ECO:0007669"/>
    <property type="project" value="TreeGrafter"/>
</dbReference>
<name>A0A2K8QQK9_9GAMM</name>
<dbReference type="GO" id="GO:0052621">
    <property type="term" value="F:diguanylate cyclase activity"/>
    <property type="evidence" value="ECO:0007669"/>
    <property type="project" value="UniProtKB-EC"/>
</dbReference>
<feature type="transmembrane region" description="Helical" evidence="4">
    <location>
        <begin position="195"/>
        <end position="225"/>
    </location>
</feature>
<dbReference type="InterPro" id="IPR050469">
    <property type="entry name" value="Diguanylate_Cyclase"/>
</dbReference>
<dbReference type="KEGG" id="dfn:CVE23_18335"/>
<evidence type="ECO:0000256" key="4">
    <source>
        <dbReference type="SAM" id="Phobius"/>
    </source>
</evidence>
<dbReference type="SUPFAM" id="SSF55073">
    <property type="entry name" value="Nucleotide cyclase"/>
    <property type="match status" value="1"/>
</dbReference>
<dbReference type="InterPro" id="IPR043128">
    <property type="entry name" value="Rev_trsase/Diguanyl_cyclase"/>
</dbReference>
<evidence type="ECO:0000259" key="5">
    <source>
        <dbReference type="PROSITE" id="PS50887"/>
    </source>
</evidence>
<evidence type="ECO:0000256" key="2">
    <source>
        <dbReference type="ARBA" id="ARBA00012528"/>
    </source>
</evidence>
<dbReference type="InterPro" id="IPR029787">
    <property type="entry name" value="Nucleotide_cyclase"/>
</dbReference>
<dbReference type="InterPro" id="IPR000160">
    <property type="entry name" value="GGDEF_dom"/>
</dbReference>
<gene>
    <name evidence="6" type="ORF">CVE23_18335</name>
</gene>
<dbReference type="Gene3D" id="3.30.70.270">
    <property type="match status" value="1"/>
</dbReference>
<feature type="transmembrane region" description="Helical" evidence="4">
    <location>
        <begin position="31"/>
        <end position="49"/>
    </location>
</feature>
<keyword evidence="4" id="KW-0472">Membrane</keyword>
<feature type="transmembrane region" description="Helical" evidence="4">
    <location>
        <begin position="7"/>
        <end position="25"/>
    </location>
</feature>
<feature type="transmembrane region" description="Helical" evidence="4">
    <location>
        <begin position="270"/>
        <end position="286"/>
    </location>
</feature>
<dbReference type="GO" id="GO:0043709">
    <property type="term" value="P:cell adhesion involved in single-species biofilm formation"/>
    <property type="evidence" value="ECO:0007669"/>
    <property type="project" value="TreeGrafter"/>
</dbReference>
<evidence type="ECO:0000256" key="1">
    <source>
        <dbReference type="ARBA" id="ARBA00004665"/>
    </source>
</evidence>
<reference evidence="7" key="1">
    <citation type="journal article" date="2018" name="Genome Announc.">
        <title>Complete genome sequence of a Dickeya fangzhongdai type strain causing bleeding canker of pear tree trunks.</title>
        <authorList>
            <person name="Zhao Y."/>
            <person name="Tian Y."/>
            <person name="Li X."/>
            <person name="Hu B."/>
        </authorList>
    </citation>
    <scope>NUCLEOTIDE SEQUENCE [LARGE SCALE GENOMIC DNA]</scope>
    <source>
        <strain evidence="7">DSM 101947</strain>
    </source>
</reference>
<dbReference type="PANTHER" id="PTHR45138:SF9">
    <property type="entry name" value="DIGUANYLATE CYCLASE DGCM-RELATED"/>
    <property type="match status" value="1"/>
</dbReference>
<feature type="transmembrane region" description="Helical" evidence="4">
    <location>
        <begin position="154"/>
        <end position="175"/>
    </location>
</feature>
<organism evidence="6 7">
    <name type="scientific">Dickeya fangzhongdai</name>
    <dbReference type="NCBI Taxonomy" id="1778540"/>
    <lineage>
        <taxon>Bacteria</taxon>
        <taxon>Pseudomonadati</taxon>
        <taxon>Pseudomonadota</taxon>
        <taxon>Gammaproteobacteria</taxon>
        <taxon>Enterobacterales</taxon>
        <taxon>Pectobacteriaceae</taxon>
        <taxon>Dickeya</taxon>
    </lineage>
</organism>
<dbReference type="SMART" id="SM00267">
    <property type="entry name" value="GGDEF"/>
    <property type="match status" value="1"/>
</dbReference>
<protein>
    <recommendedName>
        <fullName evidence="2">diguanylate cyclase</fullName>
        <ecNumber evidence="2">2.7.7.65</ecNumber>
    </recommendedName>
</protein>
<sequence length="486" mass="55189">MADCQKTKLFCAGLLVSFCLSYLFLFNIQNAKIAPLWPVNAFMAFMAITNRKQLHYSVFFVLFFISHTAASFSIPQDISRQNQMLLGVIDSLFVPLYFLSLQTVIRFKNLYYPIRRTVILCAPIVVTSMLQSLVYCSLLYSLDNGNYVMASLDWATEQIATGVLLFLILTGLMAYKRAGAPLLKAVQRHKADAMLIAASVLVQILLIQSSTLEQTILLLIPLALVSIKLNFYPSALLSGLTLFIVYTLISTRYYGDYWKDTSLIYLENLISYRLNTLISCLVIMLICEKNYAKRFAINIIKRKVYTDYLSGLYNRKFLWKKVQEIPKETTLSVLICDIDNFKHINDTYGHGNGDKIIQAVSHTIKTHISHHDLAVRWGGEEFLILSRSPDKPYLNTLSTRILDSIRELQITLDGDIARHVTVSIGGCTFEYRQSPDFVMAIETADKLLYQSKQAGKDRATLRILAQDTNESESYLPVLPSAEHEKL</sequence>
<keyword evidence="4" id="KW-1133">Transmembrane helix</keyword>
<dbReference type="CDD" id="cd01949">
    <property type="entry name" value="GGDEF"/>
    <property type="match status" value="1"/>
</dbReference>
<dbReference type="NCBIfam" id="TIGR00254">
    <property type="entry name" value="GGDEF"/>
    <property type="match status" value="1"/>
</dbReference>
<dbReference type="Proteomes" id="UP000231901">
    <property type="component" value="Chromosome"/>
</dbReference>